<geneLocation type="plasmid" evidence="1">
    <name>pJUPA4295</name>
</geneLocation>
<sequence>MAVDLSAMRKLFEVGALKEAIVAPAPMEKGGWLLLVNRSDGAQEHLTLARSTRPKIYKSLEHVRADAERVGFREVRLQVA</sequence>
<keyword evidence="1" id="KW-0614">Plasmid</keyword>
<dbReference type="EMBL" id="LC586269">
    <property type="protein sequence ID" value="BCL65618.1"/>
    <property type="molecule type" value="Genomic_DNA"/>
</dbReference>
<organism evidence="1">
    <name type="scientific">Pseudomonas aeruginosa</name>
    <dbReference type="NCBI Taxonomy" id="287"/>
    <lineage>
        <taxon>Bacteria</taxon>
        <taxon>Pseudomonadati</taxon>
        <taxon>Pseudomonadota</taxon>
        <taxon>Gammaproteobacteria</taxon>
        <taxon>Pseudomonadales</taxon>
        <taxon>Pseudomonadaceae</taxon>
        <taxon>Pseudomonas</taxon>
    </lineage>
</organism>
<name>A0A7I8E6D7_PSEAI</name>
<dbReference type="RefSeq" id="WP_019727115.1">
    <property type="nucleotide sequence ID" value="NZ_JAIPSS010000086.1"/>
</dbReference>
<evidence type="ECO:0000313" key="1">
    <source>
        <dbReference type="EMBL" id="BCL65618.1"/>
    </source>
</evidence>
<reference evidence="1" key="1">
    <citation type="submission" date="2020-10" db="EMBL/GenBank/DDBJ databases">
        <title>Complete plasmid sequence of Pseudomonas aeruginosa ST1816 harboring blaVIMs.</title>
        <authorList>
            <person name="Hishinuma T."/>
            <person name="Tada T."/>
            <person name="Kirikae T."/>
        </authorList>
    </citation>
    <scope>NUCLEOTIDE SEQUENCE</scope>
    <source>
        <strain evidence="1">JUPA4295</strain>
        <plasmid evidence="1">pJUPA4295</plasmid>
    </source>
</reference>
<dbReference type="AlphaFoldDB" id="A0A7I8E6D7"/>
<accession>A0A7I8E6D7</accession>
<proteinExistence type="predicted"/>
<evidence type="ECO:0008006" key="2">
    <source>
        <dbReference type="Google" id="ProtNLM"/>
    </source>
</evidence>
<protein>
    <recommendedName>
        <fullName evidence="2">Plasmid replication protein RepB</fullName>
    </recommendedName>
</protein>